<evidence type="ECO:0000256" key="6">
    <source>
        <dbReference type="ARBA" id="ARBA00022701"/>
    </source>
</evidence>
<feature type="domain" description="Dynein heavy chain tail" evidence="21">
    <location>
        <begin position="904"/>
        <end position="1111"/>
    </location>
</feature>
<feature type="region of interest" description="Disordered" evidence="18">
    <location>
        <begin position="2791"/>
        <end position="2821"/>
    </location>
</feature>
<feature type="compositionally biased region" description="Basic and acidic residues" evidence="18">
    <location>
        <begin position="2579"/>
        <end position="2593"/>
    </location>
</feature>
<keyword evidence="16" id="KW-0966">Cell projection</keyword>
<evidence type="ECO:0000256" key="2">
    <source>
        <dbReference type="ARBA" id="ARBA00005228"/>
    </source>
</evidence>
<evidence type="ECO:0000259" key="21">
    <source>
        <dbReference type="Pfam" id="PF08385"/>
    </source>
</evidence>
<feature type="domain" description="Peptidase S9A N-terminal" evidence="20">
    <location>
        <begin position="69"/>
        <end position="466"/>
    </location>
</feature>
<evidence type="ECO:0000256" key="16">
    <source>
        <dbReference type="ARBA" id="ARBA00023273"/>
    </source>
</evidence>
<evidence type="ECO:0000259" key="22">
    <source>
        <dbReference type="Pfam" id="PF08393"/>
    </source>
</evidence>
<dbReference type="Pfam" id="PF25007">
    <property type="entry name" value="DYH2-5-8_CC"/>
    <property type="match status" value="1"/>
</dbReference>
<evidence type="ECO:0000256" key="4">
    <source>
        <dbReference type="ARBA" id="ARBA00022490"/>
    </source>
</evidence>
<keyword evidence="11" id="KW-0243">Dynein</keyword>
<comment type="similarity">
    <text evidence="3">Belongs to the dynein heavy chain family.</text>
</comment>
<keyword evidence="6" id="KW-0493">Microtubule</keyword>
<evidence type="ECO:0000259" key="24">
    <source>
        <dbReference type="Pfam" id="PF25007"/>
    </source>
</evidence>
<keyword evidence="12 17" id="KW-0175">Coiled coil</keyword>
<feature type="domain" description="Dynein heavy chain linker" evidence="22">
    <location>
        <begin position="2335"/>
        <end position="2577"/>
    </location>
</feature>
<protein>
    <submittedName>
        <fullName evidence="25">DNAH9 protein</fullName>
    </submittedName>
</protein>
<dbReference type="InterPro" id="IPR035699">
    <property type="entry name" value="AAA_6"/>
</dbReference>
<dbReference type="GO" id="GO:0005874">
    <property type="term" value="C:microtubule"/>
    <property type="evidence" value="ECO:0007669"/>
    <property type="project" value="UniProtKB-KW"/>
</dbReference>
<dbReference type="FunFam" id="1.10.287.2620:FF:000002">
    <property type="entry name" value="Dynein heavy chain 2, axonemal"/>
    <property type="match status" value="1"/>
</dbReference>
<name>A0A8J9ZR81_BRALA</name>
<feature type="region of interest" description="Disordered" evidence="18">
    <location>
        <begin position="2699"/>
        <end position="2724"/>
    </location>
</feature>
<dbReference type="GO" id="GO:0045505">
    <property type="term" value="F:dynein intermediate chain binding"/>
    <property type="evidence" value="ECO:0007669"/>
    <property type="project" value="InterPro"/>
</dbReference>
<keyword evidence="5" id="KW-0645">Protease</keyword>
<dbReference type="InterPro" id="IPR013594">
    <property type="entry name" value="Dynein_heavy_tail"/>
</dbReference>
<dbReference type="GO" id="GO:0030286">
    <property type="term" value="C:dynein complex"/>
    <property type="evidence" value="ECO:0007669"/>
    <property type="project" value="UniProtKB-KW"/>
</dbReference>
<evidence type="ECO:0000256" key="8">
    <source>
        <dbReference type="ARBA" id="ARBA00022801"/>
    </source>
</evidence>
<keyword evidence="10" id="KW-0067">ATP-binding</keyword>
<keyword evidence="9" id="KW-0720">Serine protease</keyword>
<evidence type="ECO:0000259" key="23">
    <source>
        <dbReference type="Pfam" id="PF12774"/>
    </source>
</evidence>
<evidence type="ECO:0000256" key="5">
    <source>
        <dbReference type="ARBA" id="ARBA00022670"/>
    </source>
</evidence>
<dbReference type="InterPro" id="IPR001375">
    <property type="entry name" value="Peptidase_S9_cat"/>
</dbReference>
<dbReference type="GO" id="GO:0004252">
    <property type="term" value="F:serine-type endopeptidase activity"/>
    <property type="evidence" value="ECO:0007669"/>
    <property type="project" value="InterPro"/>
</dbReference>
<evidence type="ECO:0000256" key="14">
    <source>
        <dbReference type="ARBA" id="ARBA00023175"/>
    </source>
</evidence>
<feature type="domain" description="Dynein axonemal heavy chain 2/5/8 coiled-coil" evidence="24">
    <location>
        <begin position="1907"/>
        <end position="2013"/>
    </location>
</feature>
<dbReference type="SUPFAM" id="SSF53474">
    <property type="entry name" value="alpha/beta-Hydrolases"/>
    <property type="match status" value="1"/>
</dbReference>
<dbReference type="Gene3D" id="1.20.58.1120">
    <property type="match status" value="1"/>
</dbReference>
<dbReference type="InterPro" id="IPR029058">
    <property type="entry name" value="AB_hydrolase_fold"/>
</dbReference>
<organism evidence="25 26">
    <name type="scientific">Branchiostoma lanceolatum</name>
    <name type="common">Common lancelet</name>
    <name type="synonym">Amphioxus lanceolatum</name>
    <dbReference type="NCBI Taxonomy" id="7740"/>
    <lineage>
        <taxon>Eukaryota</taxon>
        <taxon>Metazoa</taxon>
        <taxon>Chordata</taxon>
        <taxon>Cephalochordata</taxon>
        <taxon>Leptocardii</taxon>
        <taxon>Amphioxiformes</taxon>
        <taxon>Branchiostomatidae</taxon>
        <taxon>Branchiostoma</taxon>
    </lineage>
</organism>
<evidence type="ECO:0000256" key="17">
    <source>
        <dbReference type="SAM" id="Coils"/>
    </source>
</evidence>
<dbReference type="Pfam" id="PF12774">
    <property type="entry name" value="AAA_6"/>
    <property type="match status" value="1"/>
</dbReference>
<dbReference type="GO" id="GO:0005930">
    <property type="term" value="C:axoneme"/>
    <property type="evidence" value="ECO:0007669"/>
    <property type="project" value="UniProtKB-SubCell"/>
</dbReference>
<dbReference type="Pfam" id="PF00326">
    <property type="entry name" value="Peptidase_S9"/>
    <property type="match status" value="1"/>
</dbReference>
<dbReference type="Gene3D" id="3.40.50.1820">
    <property type="entry name" value="alpha/beta hydrolase"/>
    <property type="match status" value="1"/>
</dbReference>
<keyword evidence="26" id="KW-1185">Reference proteome</keyword>
<keyword evidence="8" id="KW-0378">Hydrolase</keyword>
<dbReference type="SUPFAM" id="SSF52540">
    <property type="entry name" value="P-loop containing nucleoside triphosphate hydrolases"/>
    <property type="match status" value="1"/>
</dbReference>
<dbReference type="FunFam" id="3.40.50.300:FF:004783">
    <property type="entry name" value="Dynein heavy chain family protein"/>
    <property type="match status" value="1"/>
</dbReference>
<dbReference type="GO" id="GO:0051959">
    <property type="term" value="F:dynein light intermediate chain binding"/>
    <property type="evidence" value="ECO:0007669"/>
    <property type="project" value="InterPro"/>
</dbReference>
<accession>A0A8J9ZR81</accession>
<feature type="domain" description="Dynein heavy chain tail" evidence="21">
    <location>
        <begin position="1157"/>
        <end position="1532"/>
    </location>
</feature>
<comment type="subcellular location">
    <subcellularLocation>
        <location evidence="1">Cytoplasm</location>
        <location evidence="1">Cytoskeleton</location>
        <location evidence="1">Cilium axoneme</location>
    </subcellularLocation>
</comment>
<dbReference type="Gene3D" id="3.20.180.20">
    <property type="entry name" value="Dynein heavy chain, N-terminal domain 2"/>
    <property type="match status" value="1"/>
</dbReference>
<evidence type="ECO:0000259" key="19">
    <source>
        <dbReference type="Pfam" id="PF00326"/>
    </source>
</evidence>
<evidence type="ECO:0000256" key="18">
    <source>
        <dbReference type="SAM" id="MobiDB-lite"/>
    </source>
</evidence>
<feature type="region of interest" description="Disordered" evidence="18">
    <location>
        <begin position="2576"/>
        <end position="2639"/>
    </location>
</feature>
<dbReference type="PRINTS" id="PR00862">
    <property type="entry name" value="PROLIGOPTASE"/>
</dbReference>
<sequence length="3094" mass="349884">MKSIRSLRFLDNGSTIGRLVDYSSWFGRQGNRYHQAHVRSSLLFSARRCQIRGRWERYCSSTSVTVQPPTAKRNEEYICAHGHRIEDPYRWMQRAEDKDAWKYIEEENTYTSSVMKETSELQEQLLDEVENWSNLEAMSGDDFEVVGNYVYYTKSGNDYPVYCRSPLDSDEEIPLEEIVLDVNHLADTFGYQQARVSVLKLSPGATHLAITVETDTADSYVGHIVKVGVQDEPMYLDTIPDIFNIEWVTDDVILYTKAHNLRACQVWRCVIGSTDKTDELLYEESDDRFFVDVSHTKDRKFVTINSNSKTTSEVRVLSSSSPMGEPQLVQARMEGMEYYVEHHGGKFYFLTNHGGAADYKLMCTPTTTTLLSDWREVVPARPGGRVVDMDMFHQGCVLAEKRGGVPAITVVPTDKAKDTYSFKLPMWACVIKPGANTTADTSGYRFSLSSPVHPEVEFEFHLPSKQLWKQTTEDSPVLPDHYVMQRLMATSQDGTSVPLTVFHKKDVVPAGKNPLLVYAYGAYGEDVNMNFRPERLVLLERGWVLAFCHVRGGGELGRQWYHNGRLLNKEQSFQDLESCIAHLHGAGYSSPGLTAACGTSAGGMAVAALCNRSPALLAAAVMKVPFVDVLSVMMDRSLPLTAQEFQEWGDPAAHPDVFNYIKSYCPYHNIKPQVIWIYSIAFCCDRDWLATAQQHGGQRTSFLQGEESPVTQVEVYVNMATQEMDERLRWLETRITSSLRPRNEDLKNLFTNDETRSVLVEYITNEDLRCLYIYAKSPKNGLQASLSPPAQLPAKAVFFLKTGSSVKLTKDNMDDSVIYIDGANMPLEHMDMLARDVFLPLLCTETEHAETVAGPDKLMDVLHRLMSNVEVTHGHQQGSIVLPLPSIEVLAEAAAATNRRAAVIHVLESTVIGWIKQIRGVLKHDPVAELSRLSSKPRPQDEVQVWSNHLSRLHSINSQLDAPIACDILLNLEEADSSYSHSFQNVRKEIGKAVHDTNEHLLYLNTMRSWLDLLQLGRSPKEIQQIFAPLVHTTYLVWMHSKYYHEKRQFQTLLRVVSNEIVAKSESMVGEDLLQDTVQSYSRLKDALRVCAAYRGTYLDWREKANAVNKEKVEESATSLIHRPQGQLWATKLYGSHAYDPRRPAQKNQSTTSLGVEEEWKDSPWPPRNARCFDLMNRFMERCNDVLELVETTRHFRLLESAAEIGGAGGRSLDALVQEIHQNFAKAMDDFIASAGNILDVDDSHNFDKSFFKFRSVVKDLEAQLASVLNLSFLQCPTVASQLRLLEVFEGVSSRELVQKHLKDKDLALVSSFTQELLEVKTIFNGKVRAPPMHTNLPRTVSKLLWIKGLQARITEPMEKFRRVSPHSLGGDAGWQMRDAYTDAMKEFQRCEKQIVEHWQKSVQSELRDRLKQPLLVAENYDEDEDVRPQIVHVNLDPELILLLREIHYFSQAPYNIKLPQPARALIRNTDAATLRVTAARLETIVSKYNEVMRSISEVERPLFERKLAKIDVVFDEGLHNFTWKTTESADFIEIASSLVCNDLHGNLTVVQTNCDDITLLAGSWSQGQLDVFAAREEESSYTMDELVDMQKNLDEDLTSIIVPSGHRIHTLLQESFEAVQISRASPAWEAYVEFVDSIVLDGLKRSTVTSLETMHNQLVMANISQDPYVPILTIRLELIENVVSFNPPLDQNSANLSVQELVTKWLESFLSRGALVQMLGRDSSNGYEDYIAVDDDVKQLVQQILQLVRDNAEECKKLLDLFKDYHFLWMQHVQQTFDDFLHGKLSPNPLRSAASSPQGLLRQIASAKSDARSSASGRSRADSIGSMQSAGVLGTAERSFLTPKHASSNMNVPSLDDFDNEIDIYRVARDNIHTLQDHQDVGWLRVDIKPIKQVLITHASRWMWTFTKYLTDQVTEMLTTLDKFLKRIEPDIEGITGEERDTASFMRMMRLFNEVSAQQQEMDGKFQAMHRTVLLLEKYQMQLPAATERLFKAAPGRWNNLKTKVSLAKQRLGPRIQEESRRITKDLARFGMRVDELVSDISQSEVYMRECTFENAWEILGDFRRRLDHLENEAQDLIELQELLETAVVNFSLLLQCRQDLRNLKLVWETWRVVSEQQNDWRLHRWQKIDTKFLRGASQEQLARVKGLPDDTFVWDVYMGMQESIVIIQACLPLIDDLRNPAMRTRHWKQLVRITGGVLQIDNDSLKKMTLGQLLELGLQRHVDDVRNIVQRAVKEVTIESSLKTYEEIWLSKLFELLQHVKSKPTTTGPALLDEGASQYSGSEATHTITGDDATRPSRRARATSRTSNNTSISRTRRGSTASLPASLANLGEDSGQLFLLTSTDTIFEELESHQVSLQSMGASSAAGSFSDEVLKWQKRLQTIEAVLTVWLEVQEKWVELEEVFSGADVRTTLSHDANMFAAANRDFRRLMRATEKNPNVLQCCSRKGILNFLEKMNGTLEHCRKSLLHHLERKRQKFPRFYFLSMEDVLHVVCNGHNLKAVSPYLCKLFPDMGSVKHEECEPLSNNTFQITAVLSSVGEKLPLQQPMECEGPIENWLPTFLAAIKTALQGQLHTALGHERPQTSAHREIHSAGARRVPIPDKKEGRKSKVRSRTSSRAGSQMSVAKDAHEEAEKAPSWTLDHVTEIVQLATHIQMTAQVEGCLKAAEGGDKNAIQENLSKLSTMLQATAVMLKGIDDEKDSSKRSKVRKTDSQASLPRDKEQMDMYSQGYSLSHRGRSMLGSTAGSMYQMDKLEQGTIGTIEERNSLLDADMEQGDADAMTEPMEPPIDTMKTLAPPVSKLSKGSRKDEEEEEKQTEPSEMKLMLFPAQIQKISNIIALLAHYKDVLQRFLDEQNDTMGMGSSLVHSFHWRSQIKYNYQEDTKFVSTKVLDMEFDYGFEYQGSASRLVITPLTERVFVSLTQAISANMGALCQGPPGHGKQETLRELSMCLGCPLYKFHCTQSMDTYMLGDIFKGLATTGCWVGFLHLDILQPSLLSVMAQLLRAVQEAQQAGKPAVNLQGEEVTLQLGGACFATISSTVAMGHTQSDGHLSFKSPVACLPSAILQLFRVVSVVNTDLGLTMEVMLWSQGN</sequence>
<comment type="similarity">
    <text evidence="2">Belongs to the peptidase S9A family.</text>
</comment>
<dbReference type="Gene3D" id="1.10.287.2620">
    <property type="match status" value="1"/>
</dbReference>
<dbReference type="SUPFAM" id="SSF50993">
    <property type="entry name" value="Peptidase/esterase 'gauge' domain"/>
    <property type="match status" value="1"/>
</dbReference>
<evidence type="ECO:0000313" key="25">
    <source>
        <dbReference type="EMBL" id="CAH1261978.1"/>
    </source>
</evidence>
<dbReference type="Proteomes" id="UP000838412">
    <property type="component" value="Chromosome 4"/>
</dbReference>
<evidence type="ECO:0000256" key="7">
    <source>
        <dbReference type="ARBA" id="ARBA00022741"/>
    </source>
</evidence>
<dbReference type="FunFam" id="1.20.140.100:FF:000001">
    <property type="entry name" value="dynein heavy chain 17, axonemal"/>
    <property type="match status" value="1"/>
</dbReference>
<feature type="compositionally biased region" description="Polar residues" evidence="18">
    <location>
        <begin position="2279"/>
        <end position="2290"/>
    </location>
</feature>
<gene>
    <name evidence="25" type="primary">DNAH9</name>
    <name evidence="25" type="ORF">BLAG_LOCUS17243</name>
</gene>
<dbReference type="Pfam" id="PF08385">
    <property type="entry name" value="DHC_N1"/>
    <property type="match status" value="2"/>
</dbReference>
<dbReference type="PANTHER" id="PTHR46961:SF21">
    <property type="entry name" value="LOW QUALITY PROTEIN: DYNEIN BETA CHAIN, FLAGELLAR OUTER ARM-LIKE"/>
    <property type="match status" value="1"/>
</dbReference>
<dbReference type="EMBL" id="OV696689">
    <property type="protein sequence ID" value="CAH1261978.1"/>
    <property type="molecule type" value="Genomic_DNA"/>
</dbReference>
<evidence type="ECO:0000256" key="12">
    <source>
        <dbReference type="ARBA" id="ARBA00023054"/>
    </source>
</evidence>
<proteinExistence type="inferred from homology"/>
<dbReference type="PANTHER" id="PTHR46961">
    <property type="entry name" value="DYNEIN HEAVY CHAIN 1, AXONEMAL-LIKE PROTEIN"/>
    <property type="match status" value="1"/>
</dbReference>
<feature type="domain" description="Dynein heavy chain linker" evidence="22">
    <location>
        <begin position="2096"/>
        <end position="2265"/>
    </location>
</feature>
<dbReference type="InterPro" id="IPR026983">
    <property type="entry name" value="DHC"/>
</dbReference>
<keyword evidence="7" id="KW-0547">Nucleotide-binding</keyword>
<dbReference type="Gene3D" id="1.20.140.100">
    <property type="entry name" value="Dynein heavy chain, N-terminal domain 2"/>
    <property type="match status" value="1"/>
</dbReference>
<feature type="region of interest" description="Disordered" evidence="18">
    <location>
        <begin position="2266"/>
        <end position="2322"/>
    </location>
</feature>
<dbReference type="Gene3D" id="3.40.50.300">
    <property type="entry name" value="P-loop containing nucleotide triphosphate hydrolases"/>
    <property type="match status" value="1"/>
</dbReference>
<dbReference type="InterPro" id="IPR042222">
    <property type="entry name" value="Dynein_2_N"/>
</dbReference>
<evidence type="ECO:0000259" key="20">
    <source>
        <dbReference type="Pfam" id="PF02897"/>
    </source>
</evidence>
<evidence type="ECO:0000256" key="9">
    <source>
        <dbReference type="ARBA" id="ARBA00022825"/>
    </source>
</evidence>
<dbReference type="GO" id="GO:0006508">
    <property type="term" value="P:proteolysis"/>
    <property type="evidence" value="ECO:0007669"/>
    <property type="project" value="UniProtKB-KW"/>
</dbReference>
<dbReference type="Pfam" id="PF02897">
    <property type="entry name" value="Peptidase_S9_N"/>
    <property type="match status" value="1"/>
</dbReference>
<dbReference type="Gene3D" id="2.130.10.120">
    <property type="entry name" value="Prolyl oligopeptidase, N-terminal domain"/>
    <property type="match status" value="1"/>
</dbReference>
<dbReference type="InterPro" id="IPR027417">
    <property type="entry name" value="P-loop_NTPase"/>
</dbReference>
<keyword evidence="4" id="KW-0963">Cytoplasm</keyword>
<reference evidence="25" key="1">
    <citation type="submission" date="2022-01" db="EMBL/GenBank/DDBJ databases">
        <authorList>
            <person name="Braso-Vives M."/>
        </authorList>
    </citation>
    <scope>NUCLEOTIDE SEQUENCE</scope>
</reference>
<dbReference type="InterPro" id="IPR023302">
    <property type="entry name" value="Pept_S9A_N"/>
</dbReference>
<feature type="compositionally biased region" description="Basic residues" evidence="18">
    <location>
        <begin position="2608"/>
        <end position="2617"/>
    </location>
</feature>
<dbReference type="InterPro" id="IPR013602">
    <property type="entry name" value="Dynein_heavy_linker"/>
</dbReference>
<dbReference type="InterPro" id="IPR042228">
    <property type="entry name" value="Dynein_linker_3"/>
</dbReference>
<feature type="domain" description="Dynein heavy chain hydrolytic ATP-binding dynein motor region" evidence="23">
    <location>
        <begin position="2899"/>
        <end position="3093"/>
    </location>
</feature>
<keyword evidence="15" id="KW-0206">Cytoskeleton</keyword>
<evidence type="ECO:0000256" key="3">
    <source>
        <dbReference type="ARBA" id="ARBA00008887"/>
    </source>
</evidence>
<evidence type="ECO:0000313" key="26">
    <source>
        <dbReference type="Proteomes" id="UP000838412"/>
    </source>
</evidence>
<evidence type="ECO:0000256" key="10">
    <source>
        <dbReference type="ARBA" id="ARBA00022840"/>
    </source>
</evidence>
<feature type="coiled-coil region" evidence="17">
    <location>
        <begin position="2061"/>
        <end position="2088"/>
    </location>
</feature>
<dbReference type="OrthoDB" id="10251809at2759"/>
<evidence type="ECO:0000256" key="13">
    <source>
        <dbReference type="ARBA" id="ARBA00023069"/>
    </source>
</evidence>
<feature type="compositionally biased region" description="Low complexity" evidence="18">
    <location>
        <begin position="2305"/>
        <end position="2322"/>
    </location>
</feature>
<dbReference type="GO" id="GO:0005524">
    <property type="term" value="F:ATP binding"/>
    <property type="evidence" value="ECO:0007669"/>
    <property type="project" value="UniProtKB-KW"/>
</dbReference>
<dbReference type="InterPro" id="IPR002470">
    <property type="entry name" value="Peptidase_S9A"/>
</dbReference>
<evidence type="ECO:0000256" key="15">
    <source>
        <dbReference type="ARBA" id="ARBA00023212"/>
    </source>
</evidence>
<evidence type="ECO:0000256" key="1">
    <source>
        <dbReference type="ARBA" id="ARBA00004430"/>
    </source>
</evidence>
<dbReference type="GO" id="GO:0007018">
    <property type="term" value="P:microtubule-based movement"/>
    <property type="evidence" value="ECO:0007669"/>
    <property type="project" value="InterPro"/>
</dbReference>
<keyword evidence="13" id="KW-0969">Cilium</keyword>
<dbReference type="InterPro" id="IPR056759">
    <property type="entry name" value="DYH2-5-8_CC"/>
</dbReference>
<evidence type="ECO:0000256" key="11">
    <source>
        <dbReference type="ARBA" id="ARBA00023017"/>
    </source>
</evidence>
<dbReference type="Pfam" id="PF08393">
    <property type="entry name" value="DHC_N2"/>
    <property type="match status" value="2"/>
</dbReference>
<feature type="domain" description="Peptidase S9 prolyl oligopeptidase catalytic" evidence="19">
    <location>
        <begin position="531"/>
        <end position="677"/>
    </location>
</feature>
<feature type="region of interest" description="Disordered" evidence="18">
    <location>
        <begin position="1140"/>
        <end position="1161"/>
    </location>
</feature>
<keyword evidence="14" id="KW-0505">Motor protein</keyword>